<dbReference type="PANTHER" id="PTHR38436">
    <property type="entry name" value="POLYKETIDE CYCLASE SNOAL-LIKE DOMAIN"/>
    <property type="match status" value="1"/>
</dbReference>
<comment type="caution">
    <text evidence="3">The sequence shown here is derived from an EMBL/GenBank/DDBJ whole genome shotgun (WGS) entry which is preliminary data.</text>
</comment>
<organism evidence="3 4">
    <name type="scientific">Bacillus wiedmannii</name>
    <dbReference type="NCBI Taxonomy" id="1890302"/>
    <lineage>
        <taxon>Bacteria</taxon>
        <taxon>Bacillati</taxon>
        <taxon>Bacillota</taxon>
        <taxon>Bacilli</taxon>
        <taxon>Bacillales</taxon>
        <taxon>Bacillaceae</taxon>
        <taxon>Bacillus</taxon>
        <taxon>Bacillus cereus group</taxon>
    </lineage>
</organism>
<reference evidence="3 4" key="1">
    <citation type="submission" date="2017-09" db="EMBL/GenBank/DDBJ databases">
        <title>Large-scale bioinformatics analysis of Bacillus genomes uncovers conserved roles of natural products in bacterial physiology.</title>
        <authorList>
            <consortium name="Agbiome Team Llc"/>
            <person name="Bleich R.M."/>
            <person name="Grubbs K.J."/>
            <person name="Santa Maria K.C."/>
            <person name="Allen S.E."/>
            <person name="Farag S."/>
            <person name="Shank E.A."/>
            <person name="Bowers A."/>
        </authorList>
    </citation>
    <scope>NUCLEOTIDE SEQUENCE [LARGE SCALE GENOMIC DNA]</scope>
    <source>
        <strain evidence="3 4">AFS098222</strain>
    </source>
</reference>
<keyword evidence="3" id="KW-0418">Kinase</keyword>
<dbReference type="Gene3D" id="3.10.450.50">
    <property type="match status" value="1"/>
</dbReference>
<keyword evidence="2" id="KW-0812">Transmembrane</keyword>
<dbReference type="GO" id="GO:0016301">
    <property type="term" value="F:kinase activity"/>
    <property type="evidence" value="ECO:0007669"/>
    <property type="project" value="UniProtKB-KW"/>
</dbReference>
<dbReference type="SUPFAM" id="SSF54427">
    <property type="entry name" value="NTF2-like"/>
    <property type="match status" value="1"/>
</dbReference>
<gene>
    <name evidence="3" type="ORF">COO17_13750</name>
</gene>
<feature type="region of interest" description="Disordered" evidence="1">
    <location>
        <begin position="30"/>
        <end position="49"/>
    </location>
</feature>
<proteinExistence type="predicted"/>
<evidence type="ECO:0000256" key="2">
    <source>
        <dbReference type="SAM" id="Phobius"/>
    </source>
</evidence>
<keyword evidence="3" id="KW-0808">Transferase</keyword>
<evidence type="ECO:0000313" key="3">
    <source>
        <dbReference type="EMBL" id="PDY41065.1"/>
    </source>
</evidence>
<dbReference type="Pfam" id="PF07366">
    <property type="entry name" value="SnoaL"/>
    <property type="match status" value="1"/>
</dbReference>
<dbReference type="GO" id="GO:0030638">
    <property type="term" value="P:polyketide metabolic process"/>
    <property type="evidence" value="ECO:0007669"/>
    <property type="project" value="InterPro"/>
</dbReference>
<dbReference type="EMBL" id="NVPQ01000034">
    <property type="protein sequence ID" value="PDY41065.1"/>
    <property type="molecule type" value="Genomic_DNA"/>
</dbReference>
<dbReference type="RefSeq" id="WP_097815456.1">
    <property type="nucleotide sequence ID" value="NZ_NVPQ01000034.1"/>
</dbReference>
<dbReference type="PANTHER" id="PTHR38436:SF1">
    <property type="entry name" value="ESTER CYCLASE"/>
    <property type="match status" value="1"/>
</dbReference>
<keyword evidence="3" id="KW-0670">Pyruvate</keyword>
<accession>A0A2A7BRL3</accession>
<evidence type="ECO:0000256" key="1">
    <source>
        <dbReference type="SAM" id="MobiDB-lite"/>
    </source>
</evidence>
<sequence>MKLEKNLIVIIISVFILGIVSTLIFQASTGNTKGRSTKSENVAPVSKGNVTEKEKNKKMVVDFYNEVFNNHNIDIIPKYVSEDYKQHNPFVADGRKAFMDFFKEDFVKNPNSSAEIKRVVAEGDTVALHVHSRTNSQDKGVAIVDIFRIKDGKIVEHWDVIQEIPNEAANNNTMF</sequence>
<keyword evidence="2" id="KW-0472">Membrane</keyword>
<keyword evidence="2" id="KW-1133">Transmembrane helix</keyword>
<dbReference type="AlphaFoldDB" id="A0A2A7BRL3"/>
<evidence type="ECO:0000313" key="4">
    <source>
        <dbReference type="Proteomes" id="UP000220111"/>
    </source>
</evidence>
<protein>
    <submittedName>
        <fullName evidence="3">Pyruvate kinase</fullName>
    </submittedName>
</protein>
<feature type="transmembrane region" description="Helical" evidence="2">
    <location>
        <begin position="6"/>
        <end position="25"/>
    </location>
</feature>
<dbReference type="Proteomes" id="UP000220111">
    <property type="component" value="Unassembled WGS sequence"/>
</dbReference>
<dbReference type="InterPro" id="IPR009959">
    <property type="entry name" value="Cyclase_SnoaL-like"/>
</dbReference>
<dbReference type="InterPro" id="IPR032710">
    <property type="entry name" value="NTF2-like_dom_sf"/>
</dbReference>
<name>A0A2A7BRL3_9BACI</name>